<protein>
    <recommendedName>
        <fullName evidence="3">Glomulin</fullName>
    </recommendedName>
</protein>
<dbReference type="Proteomes" id="UP000684084">
    <property type="component" value="Unassembled WGS sequence"/>
</dbReference>
<dbReference type="Pfam" id="PF08568">
    <property type="entry name" value="Kinetochor_Ybp2"/>
    <property type="match status" value="1"/>
</dbReference>
<dbReference type="EMBL" id="CAGKOT010000070">
    <property type="protein sequence ID" value="CAB5390878.1"/>
    <property type="molecule type" value="Genomic_DNA"/>
</dbReference>
<reference evidence="1" key="1">
    <citation type="submission" date="2020-05" db="EMBL/GenBank/DDBJ databases">
        <authorList>
            <person name="Rincon C."/>
            <person name="Sanders R I."/>
            <person name="Robbins C."/>
            <person name="Chaturvedi A."/>
        </authorList>
    </citation>
    <scope>NUCLEOTIDE SEQUENCE</scope>
    <source>
        <strain evidence="1">CHB12</strain>
    </source>
</reference>
<evidence type="ECO:0008006" key="3">
    <source>
        <dbReference type="Google" id="ProtNLM"/>
    </source>
</evidence>
<dbReference type="OrthoDB" id="5396786at2759"/>
<dbReference type="PANTHER" id="PTHR15430">
    <property type="entry name" value="GLOMULIN"/>
    <property type="match status" value="1"/>
</dbReference>
<comment type="caution">
    <text evidence="1">The sequence shown here is derived from an EMBL/GenBank/DDBJ whole genome shotgun (WGS) entry which is preliminary data.</text>
</comment>
<proteinExistence type="predicted"/>
<dbReference type="AlphaFoldDB" id="A0A916EKS0"/>
<name>A0A916EKS0_9GLOM</name>
<dbReference type="InterPro" id="IPR019516">
    <property type="entry name" value="Glomulin/ALF4"/>
</dbReference>
<dbReference type="InterPro" id="IPR013877">
    <property type="entry name" value="YAP-bd/ALF4/Glomulin"/>
</dbReference>
<gene>
    <name evidence="1" type="ORF">CHRIB12_LOCUS21721</name>
</gene>
<accession>A0A916EKS0</accession>
<dbReference type="GO" id="GO:0055105">
    <property type="term" value="F:ubiquitin-protein transferase inhibitor activity"/>
    <property type="evidence" value="ECO:0007669"/>
    <property type="project" value="TreeGrafter"/>
</dbReference>
<dbReference type="GO" id="GO:0005737">
    <property type="term" value="C:cytoplasm"/>
    <property type="evidence" value="ECO:0007669"/>
    <property type="project" value="TreeGrafter"/>
</dbReference>
<sequence length="667" mass="77264">MNKLEQAKSAIEEVTNQCLEKLEQDPSDIECHSALVSTLEKILCSPTNYSEQEQVDLLNSLKFSILPLNEEGKKIKLLKQISWELFTLMIPFLSLTPNLAQEILQSIAQHNNVRETHLMIMERLSWLEWKNQYHSVMEFSSLVNILKIVLNRLDREKLINFLPETIKAIVCIWPVLDKLEDKHKNIIVDSLIQFTEIIAELIEVEKKEFKLSSMPEELYNQEYYLTNYLVVTSFEKFIRSTHIPMSPTYYEMYHPKFNVPWKHKQSLDTQAIDIARLDKLIKTSIKAHISIDQLVNYINNFVKSPDSSEKGRKFPIGDFPILPNGVLVYVASIMYYQFMPQDDSSAEKSVIPLSSEYLFRNLTSIASKYLSSDVNELEMADKTLLVLLYLAERNEENTISSDNLESKLSKDGTTIVHLYQAITTFASTSPNEYLRFIAFQLLSRLITLCKDDAKIFLLKELLTSCPFETMKSAAIGIVKDNIAQGLNKAYKRKSADKSSIFASRVIVDTFLPHILRFESSSVLVNEKEFSEKHGFIMQGLNFYIFLLMRDEKNLTGVWDDKQISETNKEYIVPIKEKCDNWINECGKKIQELSKNFQDQTHVDHIPSNLPEERQTMEFDISFEEDSLNNMALTPSQELKLLQYNLFNMQLVRDAIDRVQQVLVKKNK</sequence>
<dbReference type="PANTHER" id="PTHR15430:SF1">
    <property type="entry name" value="GLOMULIN"/>
    <property type="match status" value="1"/>
</dbReference>
<evidence type="ECO:0000313" key="1">
    <source>
        <dbReference type="EMBL" id="CAB5390878.1"/>
    </source>
</evidence>
<evidence type="ECO:0000313" key="2">
    <source>
        <dbReference type="Proteomes" id="UP000684084"/>
    </source>
</evidence>
<dbReference type="VEuPathDB" id="FungiDB:RhiirFUN_009456"/>
<organism evidence="1 2">
    <name type="scientific">Rhizophagus irregularis</name>
    <dbReference type="NCBI Taxonomy" id="588596"/>
    <lineage>
        <taxon>Eukaryota</taxon>
        <taxon>Fungi</taxon>
        <taxon>Fungi incertae sedis</taxon>
        <taxon>Mucoromycota</taxon>
        <taxon>Glomeromycotina</taxon>
        <taxon>Glomeromycetes</taxon>
        <taxon>Glomerales</taxon>
        <taxon>Glomeraceae</taxon>
        <taxon>Rhizophagus</taxon>
    </lineage>
</organism>